<sequence>MCNVTRERFHKDTSDIPISYHLRVLNRMAVNESMKNFGMTAVLSRPLKSPEYTPAG</sequence>
<protein>
    <submittedName>
        <fullName evidence="1">Uncharacterized protein</fullName>
    </submittedName>
</protein>
<evidence type="ECO:0000313" key="1">
    <source>
        <dbReference type="EMBL" id="MBO2029660.1"/>
    </source>
</evidence>
<dbReference type="AlphaFoldDB" id="A0A939NTR2"/>
<organism evidence="1 2">
    <name type="scientific">Klebsiella pneumoniae</name>
    <dbReference type="NCBI Taxonomy" id="573"/>
    <lineage>
        <taxon>Bacteria</taxon>
        <taxon>Pseudomonadati</taxon>
        <taxon>Pseudomonadota</taxon>
        <taxon>Gammaproteobacteria</taxon>
        <taxon>Enterobacterales</taxon>
        <taxon>Enterobacteriaceae</taxon>
        <taxon>Klebsiella/Raoultella group</taxon>
        <taxon>Klebsiella</taxon>
        <taxon>Klebsiella pneumoniae complex</taxon>
    </lineage>
</organism>
<proteinExistence type="predicted"/>
<accession>A0A939NTR2</accession>
<gene>
    <name evidence="1" type="ORF">J4734_26180</name>
</gene>
<comment type="caution">
    <text evidence="1">The sequence shown here is derived from an EMBL/GenBank/DDBJ whole genome shotgun (WGS) entry which is preliminary data.</text>
</comment>
<reference evidence="1" key="1">
    <citation type="submission" date="2021-03" db="EMBL/GenBank/DDBJ databases">
        <title>Molecular epidemiology and mechanisms of colistin and carbapenem resistance in Enterobacteriaceae from clinical isolates, the environment and porcine samples in Pretoria, South Africa.</title>
        <authorList>
            <person name="Bogoshi D."/>
            <person name="Mbelle N.M."/>
            <person name="Naidoo V."/>
            <person name="Osei Sekyere J."/>
        </authorList>
    </citation>
    <scope>NUCLEOTIDE SEQUENCE</scope>
    <source>
        <strain evidence="1">C034</strain>
    </source>
</reference>
<dbReference type="InterPro" id="IPR018738">
    <property type="entry name" value="DUF2280"/>
</dbReference>
<evidence type="ECO:0000313" key="2">
    <source>
        <dbReference type="Proteomes" id="UP000664620"/>
    </source>
</evidence>
<name>A0A939NTR2_KLEPN</name>
<dbReference type="Proteomes" id="UP000664620">
    <property type="component" value="Unassembled WGS sequence"/>
</dbReference>
<dbReference type="Pfam" id="PF10045">
    <property type="entry name" value="DUF2280"/>
    <property type="match status" value="1"/>
</dbReference>
<dbReference type="EMBL" id="JAGETO010000200">
    <property type="protein sequence ID" value="MBO2029660.1"/>
    <property type="molecule type" value="Genomic_DNA"/>
</dbReference>